<sequence length="290" mass="33763">MAYMLGAIIVKGGKVLSHGHNHRRTHYDGSPGNETHQTAMSMHAEMHAIYSATGFSPAFKTQRTALVAAHEKLQQRKKNNCKLCNDYNGKHPQHHYHHVHYHHHAYDEYRYQQQIQQYGVQHEQQQQQHYLRQQQQRQREQGTFVLLRSLAVRSRGLKTLKPASNGSNAWHERERSIGAQEEKRKRKRGAAVAVQQRECCESAPRPSWDTRRRDPRINGADIYVARVTRTGIIGPASPCWRCIEWCRWAGIKRIFHWDPEGGRWEAVKVNDVERVYCTNSDLKMVGGDMW</sequence>
<evidence type="ECO:0000313" key="3">
    <source>
        <dbReference type="Proteomes" id="UP000076842"/>
    </source>
</evidence>
<evidence type="ECO:0000313" key="2">
    <source>
        <dbReference type="EMBL" id="KZT55424.1"/>
    </source>
</evidence>
<proteinExistence type="predicted"/>
<organism evidence="2 3">
    <name type="scientific">Calocera cornea HHB12733</name>
    <dbReference type="NCBI Taxonomy" id="1353952"/>
    <lineage>
        <taxon>Eukaryota</taxon>
        <taxon>Fungi</taxon>
        <taxon>Dikarya</taxon>
        <taxon>Basidiomycota</taxon>
        <taxon>Agaricomycotina</taxon>
        <taxon>Dacrymycetes</taxon>
        <taxon>Dacrymycetales</taxon>
        <taxon>Dacrymycetaceae</taxon>
        <taxon>Calocera</taxon>
    </lineage>
</organism>
<feature type="region of interest" description="Disordered" evidence="1">
    <location>
        <begin position="162"/>
        <end position="187"/>
    </location>
</feature>
<dbReference type="InterPro" id="IPR016193">
    <property type="entry name" value="Cytidine_deaminase-like"/>
</dbReference>
<protein>
    <submittedName>
        <fullName evidence="2">Uncharacterized protein</fullName>
    </submittedName>
</protein>
<dbReference type="EMBL" id="KV423995">
    <property type="protein sequence ID" value="KZT55424.1"/>
    <property type="molecule type" value="Genomic_DNA"/>
</dbReference>
<accession>A0A165ES77</accession>
<gene>
    <name evidence="2" type="ORF">CALCODRAFT_484798</name>
</gene>
<dbReference type="OrthoDB" id="9972196at2759"/>
<feature type="compositionally biased region" description="Basic and acidic residues" evidence="1">
    <location>
        <begin position="170"/>
        <end position="183"/>
    </location>
</feature>
<dbReference type="SUPFAM" id="SSF53927">
    <property type="entry name" value="Cytidine deaminase-like"/>
    <property type="match status" value="1"/>
</dbReference>
<dbReference type="GO" id="GO:0003824">
    <property type="term" value="F:catalytic activity"/>
    <property type="evidence" value="ECO:0007669"/>
    <property type="project" value="InterPro"/>
</dbReference>
<dbReference type="InParanoid" id="A0A165ES77"/>
<evidence type="ECO:0000256" key="1">
    <source>
        <dbReference type="SAM" id="MobiDB-lite"/>
    </source>
</evidence>
<keyword evidence="3" id="KW-1185">Reference proteome</keyword>
<name>A0A165ES77_9BASI</name>
<dbReference type="AlphaFoldDB" id="A0A165ES77"/>
<dbReference type="GO" id="GO:0006139">
    <property type="term" value="P:nucleobase-containing compound metabolic process"/>
    <property type="evidence" value="ECO:0007669"/>
    <property type="project" value="UniProtKB-ARBA"/>
</dbReference>
<dbReference type="Proteomes" id="UP000076842">
    <property type="component" value="Unassembled WGS sequence"/>
</dbReference>
<dbReference type="Gene3D" id="3.40.140.10">
    <property type="entry name" value="Cytidine Deaminase, domain 2"/>
    <property type="match status" value="1"/>
</dbReference>
<reference evidence="2 3" key="1">
    <citation type="journal article" date="2016" name="Mol. Biol. Evol.">
        <title>Comparative Genomics of Early-Diverging Mushroom-Forming Fungi Provides Insights into the Origins of Lignocellulose Decay Capabilities.</title>
        <authorList>
            <person name="Nagy L.G."/>
            <person name="Riley R."/>
            <person name="Tritt A."/>
            <person name="Adam C."/>
            <person name="Daum C."/>
            <person name="Floudas D."/>
            <person name="Sun H."/>
            <person name="Yadav J.S."/>
            <person name="Pangilinan J."/>
            <person name="Larsson K.H."/>
            <person name="Matsuura K."/>
            <person name="Barry K."/>
            <person name="Labutti K."/>
            <person name="Kuo R."/>
            <person name="Ohm R.A."/>
            <person name="Bhattacharya S.S."/>
            <person name="Shirouzu T."/>
            <person name="Yoshinaga Y."/>
            <person name="Martin F.M."/>
            <person name="Grigoriev I.V."/>
            <person name="Hibbett D.S."/>
        </authorList>
    </citation>
    <scope>NUCLEOTIDE SEQUENCE [LARGE SCALE GENOMIC DNA]</scope>
    <source>
        <strain evidence="2 3">HHB12733</strain>
    </source>
</reference>